<sequence>MSDLDIKRLDSYQYPNTHIGHLSAQHREQLEAFKQLCESKGYYTARGKNGLPSHDDETMLRYLRARKFVPQDAFHQFKDTEDWRKENQIDKLYDTIDVTEYDQSRRLYPQWTGRLDRRGIPLYLFEVAHLNSKAVAAYESSTSSKSQINLTSKVPPKMLRLFALYENLVNFALPLCSSLPDRPYPETPVSQSNNIVDISNVGLRQFWSLKNHMQDASQLATAHYPETLDRIFIIGAPSFFPTVWGWIKRWFDPITVSKIFILSKENMKTTLEQYIDPENIPKQYGGKLEYKFGDLPNLDPKIQQVLKWSAPEKLHGHNTFPTGPIRWQRYENGDLAAVAVGSENGHLRDRKIATLTPAKEVAQTGLGAGHQGNQLYRTTTGVNTHPPEPTSSDMALVDPLAVRLVRVDQVTEPPSYLVTIPRGLSPSTDRDGTSTARYQQQGYTHAHGNVAEGTPHIQGSQGDTYGVMEPNTVGQAPKEHPLPVEEPPAPSYLDQAKSMAGQAAGTAAAVGSSALAAVGLGGYAAAEPEPKEEEPKAPAADPAVDNAAPHKVEEFLRSQYSSQKPQKEAADKI</sequence>
<dbReference type="CDD" id="cd00170">
    <property type="entry name" value="SEC14"/>
    <property type="match status" value="1"/>
</dbReference>
<dbReference type="InterPro" id="IPR051026">
    <property type="entry name" value="PI/PC_transfer"/>
</dbReference>
<evidence type="ECO:0000256" key="1">
    <source>
        <dbReference type="SAM" id="MobiDB-lite"/>
    </source>
</evidence>
<dbReference type="PROSITE" id="PS50191">
    <property type="entry name" value="CRAL_TRIO"/>
    <property type="match status" value="1"/>
</dbReference>
<name>A0ABR3PB84_9PEZI</name>
<dbReference type="RefSeq" id="XP_069199595.1">
    <property type="nucleotide sequence ID" value="XM_069346716.1"/>
</dbReference>
<dbReference type="Pfam" id="PF03765">
    <property type="entry name" value="CRAL_TRIO_N"/>
    <property type="match status" value="1"/>
</dbReference>
<gene>
    <name evidence="3" type="ORF">AAFC00_006723</name>
</gene>
<proteinExistence type="predicted"/>
<feature type="region of interest" description="Disordered" evidence="1">
    <location>
        <begin position="446"/>
        <end position="492"/>
    </location>
</feature>
<dbReference type="InterPro" id="IPR011074">
    <property type="entry name" value="CRAL/TRIO_N_dom"/>
</dbReference>
<dbReference type="SUPFAM" id="SSF46938">
    <property type="entry name" value="CRAL/TRIO N-terminal domain"/>
    <property type="match status" value="1"/>
</dbReference>
<dbReference type="Pfam" id="PF00650">
    <property type="entry name" value="CRAL_TRIO"/>
    <property type="match status" value="1"/>
</dbReference>
<feature type="compositionally biased region" description="Low complexity" evidence="1">
    <location>
        <begin position="537"/>
        <end position="547"/>
    </location>
</feature>
<dbReference type="Gene3D" id="1.10.8.20">
    <property type="entry name" value="N-terminal domain of phosphatidylinositol transfer protein sec14p"/>
    <property type="match status" value="1"/>
</dbReference>
<organism evidence="3 4">
    <name type="scientific">Neodothiora populina</name>
    <dbReference type="NCBI Taxonomy" id="2781224"/>
    <lineage>
        <taxon>Eukaryota</taxon>
        <taxon>Fungi</taxon>
        <taxon>Dikarya</taxon>
        <taxon>Ascomycota</taxon>
        <taxon>Pezizomycotina</taxon>
        <taxon>Dothideomycetes</taxon>
        <taxon>Dothideomycetidae</taxon>
        <taxon>Dothideales</taxon>
        <taxon>Dothioraceae</taxon>
        <taxon>Neodothiora</taxon>
    </lineage>
</organism>
<dbReference type="SMART" id="SM00516">
    <property type="entry name" value="SEC14"/>
    <property type="match status" value="1"/>
</dbReference>
<dbReference type="Gene3D" id="3.40.525.10">
    <property type="entry name" value="CRAL-TRIO lipid binding domain"/>
    <property type="match status" value="1"/>
</dbReference>
<reference evidence="3 4" key="1">
    <citation type="submission" date="2024-07" db="EMBL/GenBank/DDBJ databases">
        <title>Draft sequence of the Neodothiora populina.</title>
        <authorList>
            <person name="Drown D.D."/>
            <person name="Schuette U.S."/>
            <person name="Buechlein A.B."/>
            <person name="Rusch D.R."/>
            <person name="Winton L.W."/>
            <person name="Adams G.A."/>
        </authorList>
    </citation>
    <scope>NUCLEOTIDE SEQUENCE [LARGE SCALE GENOMIC DNA]</scope>
    <source>
        <strain evidence="3 4">CPC 39397</strain>
    </source>
</reference>
<dbReference type="PANTHER" id="PTHR45657:SF3">
    <property type="entry name" value="TRANSPORTER, PUTATIVE (AFU_ORTHOLOGUE AFUA_5G09260)-RELATED"/>
    <property type="match status" value="1"/>
</dbReference>
<evidence type="ECO:0000259" key="2">
    <source>
        <dbReference type="PROSITE" id="PS50191"/>
    </source>
</evidence>
<evidence type="ECO:0000313" key="4">
    <source>
        <dbReference type="Proteomes" id="UP001562354"/>
    </source>
</evidence>
<evidence type="ECO:0000313" key="3">
    <source>
        <dbReference type="EMBL" id="KAL1303320.1"/>
    </source>
</evidence>
<dbReference type="SMART" id="SM01100">
    <property type="entry name" value="CRAL_TRIO_N"/>
    <property type="match status" value="1"/>
</dbReference>
<dbReference type="GeneID" id="95980422"/>
<dbReference type="InterPro" id="IPR036865">
    <property type="entry name" value="CRAL-TRIO_dom_sf"/>
</dbReference>
<feature type="region of interest" description="Disordered" evidence="1">
    <location>
        <begin position="418"/>
        <end position="437"/>
    </location>
</feature>
<dbReference type="PANTHER" id="PTHR45657">
    <property type="entry name" value="CRAL-TRIO DOMAIN-CONTAINING PROTEIN YKL091C-RELATED"/>
    <property type="match status" value="1"/>
</dbReference>
<comment type="caution">
    <text evidence="3">The sequence shown here is derived from an EMBL/GenBank/DDBJ whole genome shotgun (WGS) entry which is preliminary data.</text>
</comment>
<feature type="region of interest" description="Disordered" evidence="1">
    <location>
        <begin position="526"/>
        <end position="573"/>
    </location>
</feature>
<feature type="domain" description="CRAL-TRIO" evidence="2">
    <location>
        <begin position="100"/>
        <end position="292"/>
    </location>
</feature>
<dbReference type="EMBL" id="JBFMKM010000010">
    <property type="protein sequence ID" value="KAL1303320.1"/>
    <property type="molecule type" value="Genomic_DNA"/>
</dbReference>
<dbReference type="Proteomes" id="UP001562354">
    <property type="component" value="Unassembled WGS sequence"/>
</dbReference>
<dbReference type="InterPro" id="IPR036273">
    <property type="entry name" value="CRAL/TRIO_N_dom_sf"/>
</dbReference>
<protein>
    <recommendedName>
        <fullName evidence="2">CRAL-TRIO domain-containing protein</fullName>
    </recommendedName>
</protein>
<dbReference type="SUPFAM" id="SSF52087">
    <property type="entry name" value="CRAL/TRIO domain"/>
    <property type="match status" value="1"/>
</dbReference>
<accession>A0ABR3PB84</accession>
<keyword evidence="4" id="KW-1185">Reference proteome</keyword>
<dbReference type="InterPro" id="IPR001251">
    <property type="entry name" value="CRAL-TRIO_dom"/>
</dbReference>